<organism evidence="1 2">
    <name type="scientific">Jatropha curcas</name>
    <name type="common">Barbados nut</name>
    <dbReference type="NCBI Taxonomy" id="180498"/>
    <lineage>
        <taxon>Eukaryota</taxon>
        <taxon>Viridiplantae</taxon>
        <taxon>Streptophyta</taxon>
        <taxon>Embryophyta</taxon>
        <taxon>Tracheophyta</taxon>
        <taxon>Spermatophyta</taxon>
        <taxon>Magnoliopsida</taxon>
        <taxon>eudicotyledons</taxon>
        <taxon>Gunneridae</taxon>
        <taxon>Pentapetalae</taxon>
        <taxon>rosids</taxon>
        <taxon>fabids</taxon>
        <taxon>Malpighiales</taxon>
        <taxon>Euphorbiaceae</taxon>
        <taxon>Crotonoideae</taxon>
        <taxon>Jatropheae</taxon>
        <taxon>Jatropha</taxon>
    </lineage>
</organism>
<keyword evidence="2" id="KW-1185">Reference proteome</keyword>
<sequence>MSQISEIPASAYTLEIETLGALLDVTTFDGEPVPVSRNPLTPSTRPLQLLSSFRCRALSSR</sequence>
<evidence type="ECO:0000313" key="2">
    <source>
        <dbReference type="Proteomes" id="UP000027138"/>
    </source>
</evidence>
<proteinExistence type="predicted"/>
<dbReference type="EMBL" id="KK914513">
    <property type="protein sequence ID" value="KDP34720.1"/>
    <property type="molecule type" value="Genomic_DNA"/>
</dbReference>
<protein>
    <submittedName>
        <fullName evidence="1">Uncharacterized protein</fullName>
    </submittedName>
</protein>
<accession>A0A067KR47</accession>
<dbReference type="AlphaFoldDB" id="A0A067KR47"/>
<evidence type="ECO:0000313" key="1">
    <source>
        <dbReference type="EMBL" id="KDP34720.1"/>
    </source>
</evidence>
<dbReference type="Proteomes" id="UP000027138">
    <property type="component" value="Unassembled WGS sequence"/>
</dbReference>
<name>A0A067KR47_JATCU</name>
<gene>
    <name evidence="1" type="ORF">JCGZ_10925</name>
</gene>
<reference evidence="1 2" key="1">
    <citation type="journal article" date="2014" name="PLoS ONE">
        <title>Global Analysis of Gene Expression Profiles in Physic Nut (Jatropha curcas L.) Seedlings Exposed to Salt Stress.</title>
        <authorList>
            <person name="Zhang L."/>
            <person name="Zhang C."/>
            <person name="Wu P."/>
            <person name="Chen Y."/>
            <person name="Li M."/>
            <person name="Jiang H."/>
            <person name="Wu G."/>
        </authorList>
    </citation>
    <scope>NUCLEOTIDE SEQUENCE [LARGE SCALE GENOMIC DNA]</scope>
    <source>
        <strain evidence="2">cv. GZQX0401</strain>
        <tissue evidence="1">Young leaves</tissue>
    </source>
</reference>